<accession>A0ACC2N7R1</accession>
<dbReference type="EMBL" id="CM056744">
    <property type="protein sequence ID" value="KAJ8666753.1"/>
    <property type="molecule type" value="Genomic_DNA"/>
</dbReference>
<evidence type="ECO:0000313" key="2">
    <source>
        <dbReference type="Proteomes" id="UP001239111"/>
    </source>
</evidence>
<proteinExistence type="predicted"/>
<dbReference type="Proteomes" id="UP001239111">
    <property type="component" value="Chromosome 4"/>
</dbReference>
<evidence type="ECO:0000313" key="1">
    <source>
        <dbReference type="EMBL" id="KAJ8666753.1"/>
    </source>
</evidence>
<organism evidence="1 2">
    <name type="scientific">Eretmocerus hayati</name>
    <dbReference type="NCBI Taxonomy" id="131215"/>
    <lineage>
        <taxon>Eukaryota</taxon>
        <taxon>Metazoa</taxon>
        <taxon>Ecdysozoa</taxon>
        <taxon>Arthropoda</taxon>
        <taxon>Hexapoda</taxon>
        <taxon>Insecta</taxon>
        <taxon>Pterygota</taxon>
        <taxon>Neoptera</taxon>
        <taxon>Endopterygota</taxon>
        <taxon>Hymenoptera</taxon>
        <taxon>Apocrita</taxon>
        <taxon>Proctotrupomorpha</taxon>
        <taxon>Chalcidoidea</taxon>
        <taxon>Aphelinidae</taxon>
        <taxon>Aphelininae</taxon>
        <taxon>Eretmocerus</taxon>
    </lineage>
</organism>
<name>A0ACC2N7R1_9HYME</name>
<protein>
    <submittedName>
        <fullName evidence="1">Uncharacterized protein</fullName>
    </submittedName>
</protein>
<gene>
    <name evidence="1" type="ORF">QAD02_008415</name>
</gene>
<reference evidence="1" key="1">
    <citation type="submission" date="2023-04" db="EMBL/GenBank/DDBJ databases">
        <title>A chromosome-level genome assembly of the parasitoid wasp Eretmocerus hayati.</title>
        <authorList>
            <person name="Zhong Y."/>
            <person name="Liu S."/>
            <person name="Liu Y."/>
        </authorList>
    </citation>
    <scope>NUCLEOTIDE SEQUENCE</scope>
    <source>
        <strain evidence="1">ZJU_SS_LIU_2023</strain>
    </source>
</reference>
<comment type="caution">
    <text evidence="1">The sequence shown here is derived from an EMBL/GenBank/DDBJ whole genome shotgun (WGS) entry which is preliminary data.</text>
</comment>
<sequence length="298" mass="34398">MRFYPYVPSSVFTRRSKSILQLLLDQDLLMVLREGRFANMPPLHLAVVNGDLEMLQYLVETLRVGTEICDEDEVTALMLAAQMDQVPHMQVLRELGANMKHRCFQQGSLLQHSVQPERITESFAWLINQSEEDNILEVLEFVTRRHIHRYSDFIFKHLALVDANTMFGSIEDRIRLVSNQNLEFFRACQQGIRLLRNSTVDKIQLSILLTISENSRMARNKAIQAYVGSSAFEDSYPIFHQYFRERFEPAARVQAVLYQGGEKLCQELLGINYQANVVVADKICSFLKMEDMENLAGL</sequence>
<keyword evidence="2" id="KW-1185">Reference proteome</keyword>